<dbReference type="PROSITE" id="PS50162">
    <property type="entry name" value="RECA_2"/>
    <property type="match status" value="1"/>
</dbReference>
<dbReference type="PANTHER" id="PTHR46644:SF2">
    <property type="entry name" value="DNA REPAIR PROTEIN XRCC2"/>
    <property type="match status" value="1"/>
</dbReference>
<dbReference type="EMBL" id="JAMYWD010000008">
    <property type="protein sequence ID" value="KAJ4963162.1"/>
    <property type="molecule type" value="Genomic_DNA"/>
</dbReference>
<dbReference type="OrthoDB" id="420422at2759"/>
<evidence type="ECO:0000313" key="3">
    <source>
        <dbReference type="Proteomes" id="UP001141806"/>
    </source>
</evidence>
<dbReference type="GO" id="GO:0140664">
    <property type="term" value="F:ATP-dependent DNA damage sensor activity"/>
    <property type="evidence" value="ECO:0007669"/>
    <property type="project" value="InterPro"/>
</dbReference>
<reference evidence="2" key="1">
    <citation type="journal article" date="2023" name="Plant J.">
        <title>The genome of the king protea, Protea cynaroides.</title>
        <authorList>
            <person name="Chang J."/>
            <person name="Duong T.A."/>
            <person name="Schoeman C."/>
            <person name="Ma X."/>
            <person name="Roodt D."/>
            <person name="Barker N."/>
            <person name="Li Z."/>
            <person name="Van de Peer Y."/>
            <person name="Mizrachi E."/>
        </authorList>
    </citation>
    <scope>NUCLEOTIDE SEQUENCE</scope>
    <source>
        <tissue evidence="2">Young leaves</tissue>
    </source>
</reference>
<dbReference type="Gene3D" id="3.40.50.300">
    <property type="entry name" value="P-loop containing nucleotide triphosphate hydrolases"/>
    <property type="match status" value="1"/>
</dbReference>
<organism evidence="2 3">
    <name type="scientific">Protea cynaroides</name>
    <dbReference type="NCBI Taxonomy" id="273540"/>
    <lineage>
        <taxon>Eukaryota</taxon>
        <taxon>Viridiplantae</taxon>
        <taxon>Streptophyta</taxon>
        <taxon>Embryophyta</taxon>
        <taxon>Tracheophyta</taxon>
        <taxon>Spermatophyta</taxon>
        <taxon>Magnoliopsida</taxon>
        <taxon>Proteales</taxon>
        <taxon>Proteaceae</taxon>
        <taxon>Protea</taxon>
    </lineage>
</organism>
<dbReference type="SUPFAM" id="SSF52540">
    <property type="entry name" value="P-loop containing nucleoside triphosphate hydrolases"/>
    <property type="match status" value="1"/>
</dbReference>
<dbReference type="GO" id="GO:0003677">
    <property type="term" value="F:DNA binding"/>
    <property type="evidence" value="ECO:0007669"/>
    <property type="project" value="InterPro"/>
</dbReference>
<accession>A0A9Q0HFQ0</accession>
<dbReference type="CDD" id="cd19490">
    <property type="entry name" value="XRCC2"/>
    <property type="match status" value="1"/>
</dbReference>
<dbReference type="InterPro" id="IPR027417">
    <property type="entry name" value="P-loop_NTPase"/>
</dbReference>
<dbReference type="GO" id="GO:0005524">
    <property type="term" value="F:ATP binding"/>
    <property type="evidence" value="ECO:0007669"/>
    <property type="project" value="InterPro"/>
</dbReference>
<protein>
    <recommendedName>
        <fullName evidence="1">RecA family profile 1 domain-containing protein</fullName>
    </recommendedName>
</protein>
<keyword evidence="3" id="KW-1185">Reference proteome</keyword>
<dbReference type="InterPro" id="IPR030547">
    <property type="entry name" value="XRCC2"/>
</dbReference>
<name>A0A9Q0HFQ0_9MAGN</name>
<dbReference type="AlphaFoldDB" id="A0A9Q0HFQ0"/>
<proteinExistence type="predicted"/>
<dbReference type="GO" id="GO:0000724">
    <property type="term" value="P:double-strand break repair via homologous recombination"/>
    <property type="evidence" value="ECO:0007669"/>
    <property type="project" value="InterPro"/>
</dbReference>
<evidence type="ECO:0000313" key="2">
    <source>
        <dbReference type="EMBL" id="KAJ4963162.1"/>
    </source>
</evidence>
<feature type="domain" description="RecA family profile 1" evidence="1">
    <location>
        <begin position="21"/>
        <end position="253"/>
    </location>
</feature>
<dbReference type="GO" id="GO:0033063">
    <property type="term" value="C:Rad51B-Rad51C-Rad51D-XRCC2 complex"/>
    <property type="evidence" value="ECO:0007669"/>
    <property type="project" value="InterPro"/>
</dbReference>
<dbReference type="GO" id="GO:0005657">
    <property type="term" value="C:replication fork"/>
    <property type="evidence" value="ECO:0007669"/>
    <property type="project" value="InterPro"/>
</dbReference>
<sequence>MDSATELRGWINGDESAKEMLERVLTERPLLLLPPLHRVPLRVGNVVEIVGSSPSGKTQILVQAAISCVLPREWNGVYYGGLERLVIFFDLDCRFDILRLSESLKLHIMEANRSSSLNNGGPSEDIQFDEELFVSCMKRFLYVRCYSSFEFLAALKTMHCQIQKESEAHGVGVHFLMIDSISAFYWVDRASAMLPIGVHSIGWIPEKASAMLPIGGDKRKHISLQSVAETVVQEIQKLLCVQPMLVLASKATVFGDGSISSEAKRKWSSGETSDLKTSRMNPQKYSCRDYMPSVWQSFITHRVFVRVSDDLVDSKHQTMPIYETEWLLPPLSFLDKFTVKDAGIFMIA</sequence>
<dbReference type="InterPro" id="IPR020588">
    <property type="entry name" value="RecA_ATP-bd"/>
</dbReference>
<gene>
    <name evidence="2" type="ORF">NE237_023101</name>
</gene>
<evidence type="ECO:0000259" key="1">
    <source>
        <dbReference type="PROSITE" id="PS50162"/>
    </source>
</evidence>
<dbReference type="PANTHER" id="PTHR46644">
    <property type="entry name" value="DNA REPAIR PROTEIN XRCC2"/>
    <property type="match status" value="1"/>
</dbReference>
<comment type="caution">
    <text evidence="2">The sequence shown here is derived from an EMBL/GenBank/DDBJ whole genome shotgun (WGS) entry which is preliminary data.</text>
</comment>
<dbReference type="Proteomes" id="UP001141806">
    <property type="component" value="Unassembled WGS sequence"/>
</dbReference>